<accession>A0ABV5J752</accession>
<keyword evidence="1" id="KW-0732">Signal</keyword>
<gene>
    <name evidence="3" type="ORF">ACFFUR_12605</name>
</gene>
<protein>
    <submittedName>
        <fullName evidence="3">DUF4960 domain-containing protein</fullName>
    </submittedName>
</protein>
<dbReference type="RefSeq" id="WP_290247580.1">
    <property type="nucleotide sequence ID" value="NZ_JAUFQT010000001.1"/>
</dbReference>
<dbReference type="Proteomes" id="UP001589654">
    <property type="component" value="Unassembled WGS sequence"/>
</dbReference>
<dbReference type="InterPro" id="IPR032526">
    <property type="entry name" value="DUF4960"/>
</dbReference>
<reference evidence="3 4" key="1">
    <citation type="submission" date="2024-09" db="EMBL/GenBank/DDBJ databases">
        <authorList>
            <person name="Sun Q."/>
            <person name="Mori K."/>
        </authorList>
    </citation>
    <scope>NUCLEOTIDE SEQUENCE [LARGE SCALE GENOMIC DNA]</scope>
    <source>
        <strain evidence="3 4">CECT 7682</strain>
    </source>
</reference>
<sequence length="466" mass="51380">MNRYKSKPKIFILAKICWIALFLTSCSENLDPSGFIMDLPVSVESFRIHGKEGEINHQTGQISLTLPYRSEVSSVVPEIGLPKGARISPALDSPTDFGSRVDFKVINGNLYSNYRVNVKVLPPFLDFSILGVQASIDDVQNTISLTLPADTDVSSLQPEIELSEGVSLSPEAGSTIDFSNPVVFTVSTGSHAEEYTVTVTLQSEGVKVAYLGLAANRNEINDPDEKEAGNWVFNKFSDVEYLSFQDIANGKDLSAYGVIWWHYDAAMELPEIALDPEVLNALKNFRNTGGNLLLTTFASRYVEALEVVPMGKGPNNVFGDFPPNGFVDENNSWGISFKGHEDHPVFQGLQTYEDGKANLLEKGTFRLNHTAWWFLPEWGGYGDGEGWRNQTGGINLASEAWDNELNGRVLIAEFPGEPQQGNVMVISAGAYDWYQENLADGSPSPENGFHSNIEKLTKNTIKYLSE</sequence>
<feature type="chain" id="PRO_5047144685" evidence="1">
    <location>
        <begin position="28"/>
        <end position="466"/>
    </location>
</feature>
<evidence type="ECO:0000313" key="3">
    <source>
        <dbReference type="EMBL" id="MFB9212649.1"/>
    </source>
</evidence>
<dbReference type="Gene3D" id="2.60.40.2340">
    <property type="match status" value="2"/>
</dbReference>
<evidence type="ECO:0000259" key="2">
    <source>
        <dbReference type="Pfam" id="PF16324"/>
    </source>
</evidence>
<feature type="domain" description="DUF4960" evidence="2">
    <location>
        <begin position="211"/>
        <end position="464"/>
    </location>
</feature>
<dbReference type="PROSITE" id="PS51257">
    <property type="entry name" value="PROKAR_LIPOPROTEIN"/>
    <property type="match status" value="1"/>
</dbReference>
<comment type="caution">
    <text evidence="3">The sequence shown here is derived from an EMBL/GenBank/DDBJ whole genome shotgun (WGS) entry which is preliminary data.</text>
</comment>
<dbReference type="EMBL" id="JBHMEW010000063">
    <property type="protein sequence ID" value="MFB9212649.1"/>
    <property type="molecule type" value="Genomic_DNA"/>
</dbReference>
<feature type="signal peptide" evidence="1">
    <location>
        <begin position="1"/>
        <end position="27"/>
    </location>
</feature>
<name>A0ABV5J752_9BACT</name>
<dbReference type="Pfam" id="PF16324">
    <property type="entry name" value="DUF4960"/>
    <property type="match status" value="1"/>
</dbReference>
<evidence type="ECO:0000256" key="1">
    <source>
        <dbReference type="SAM" id="SignalP"/>
    </source>
</evidence>
<organism evidence="3 4">
    <name type="scientific">Echinicola jeungdonensis</name>
    <dbReference type="NCBI Taxonomy" id="709343"/>
    <lineage>
        <taxon>Bacteria</taxon>
        <taxon>Pseudomonadati</taxon>
        <taxon>Bacteroidota</taxon>
        <taxon>Cytophagia</taxon>
        <taxon>Cytophagales</taxon>
        <taxon>Cyclobacteriaceae</taxon>
        <taxon>Echinicola</taxon>
    </lineage>
</organism>
<proteinExistence type="predicted"/>
<evidence type="ECO:0000313" key="4">
    <source>
        <dbReference type="Proteomes" id="UP001589654"/>
    </source>
</evidence>
<keyword evidence="4" id="KW-1185">Reference proteome</keyword>